<gene>
    <name evidence="2" type="ORF">B0J15DRAFT_567741</name>
</gene>
<name>A0A9P9RD79_FUSSL</name>
<feature type="compositionally biased region" description="Acidic residues" evidence="1">
    <location>
        <begin position="1"/>
        <end position="14"/>
    </location>
</feature>
<accession>A0A9P9RD79</accession>
<dbReference type="OrthoDB" id="3692147at2759"/>
<evidence type="ECO:0000313" key="3">
    <source>
        <dbReference type="Proteomes" id="UP000736672"/>
    </source>
</evidence>
<dbReference type="Proteomes" id="UP000736672">
    <property type="component" value="Unassembled WGS sequence"/>
</dbReference>
<protein>
    <submittedName>
        <fullName evidence="2">Uncharacterized protein</fullName>
    </submittedName>
</protein>
<evidence type="ECO:0000313" key="2">
    <source>
        <dbReference type="EMBL" id="KAH7274223.1"/>
    </source>
</evidence>
<evidence type="ECO:0000256" key="1">
    <source>
        <dbReference type="SAM" id="MobiDB-lite"/>
    </source>
</evidence>
<reference evidence="2" key="1">
    <citation type="journal article" date="2021" name="Nat. Commun.">
        <title>Genetic determinants of endophytism in the Arabidopsis root mycobiome.</title>
        <authorList>
            <person name="Mesny F."/>
            <person name="Miyauchi S."/>
            <person name="Thiergart T."/>
            <person name="Pickel B."/>
            <person name="Atanasova L."/>
            <person name="Karlsson M."/>
            <person name="Huettel B."/>
            <person name="Barry K.W."/>
            <person name="Haridas S."/>
            <person name="Chen C."/>
            <person name="Bauer D."/>
            <person name="Andreopoulos W."/>
            <person name="Pangilinan J."/>
            <person name="LaButti K."/>
            <person name="Riley R."/>
            <person name="Lipzen A."/>
            <person name="Clum A."/>
            <person name="Drula E."/>
            <person name="Henrissat B."/>
            <person name="Kohler A."/>
            <person name="Grigoriev I.V."/>
            <person name="Martin F.M."/>
            <person name="Hacquard S."/>
        </authorList>
    </citation>
    <scope>NUCLEOTIDE SEQUENCE</scope>
    <source>
        <strain evidence="2">FSSC 5 MPI-SDFR-AT-0091</strain>
    </source>
</reference>
<sequence length="531" mass="59732">MTMELEPADEDSPDDVGSWESDSIENHSEFDDLDEEEIEDLCQTTTTPEFLQWREQVQAKLSLLEKSMDPLAARAQYNFESSPIYSAPDEILLMAMRYLDDEDKAAFFSLRQCDTCGNEPGGKFGLSRSCFQEKARELNGGPPAQLREAASRLRRDLLCVSCQQGYSNRKRHGLSVVCKFSTHKGDKKWLHCSGCKVDHLSTVFSAEEITKPWDERLCIGRQGYVRLCEHEVITWADIEAGIALEKRKPSTSPNRSIELRSCRIPGSDHEHRLGQNISGHHRATLDYSDPPTFTQLDAGLRLEWLVHFDCTVAPEMGASKPLGTKRIQAMSQVLRSKGVGSILPAEGPSHLPEMDCFSTSWRCRCLRDYMRKGAEQTTSQPGTRLPPEEIWSSAHAGMDAPCTSLHGAWTSPFTGPELMMTAWRRLPFCRKTGLEFRYKKYIGLEDDKTKVDGNDGVTLIPSHAWYHATDRSSYSWQGGCGALESCENQSCRNYYNLTAVSSHYLPDLSRKCKCELESSDSEDQGEGYDTG</sequence>
<proteinExistence type="predicted"/>
<keyword evidence="3" id="KW-1185">Reference proteome</keyword>
<dbReference type="EMBL" id="JAGTJS010000002">
    <property type="protein sequence ID" value="KAH7274223.1"/>
    <property type="molecule type" value="Genomic_DNA"/>
</dbReference>
<dbReference type="AlphaFoldDB" id="A0A9P9RD79"/>
<comment type="caution">
    <text evidence="2">The sequence shown here is derived from an EMBL/GenBank/DDBJ whole genome shotgun (WGS) entry which is preliminary data.</text>
</comment>
<organism evidence="2 3">
    <name type="scientific">Fusarium solani</name>
    <name type="common">Filamentous fungus</name>
    <dbReference type="NCBI Taxonomy" id="169388"/>
    <lineage>
        <taxon>Eukaryota</taxon>
        <taxon>Fungi</taxon>
        <taxon>Dikarya</taxon>
        <taxon>Ascomycota</taxon>
        <taxon>Pezizomycotina</taxon>
        <taxon>Sordariomycetes</taxon>
        <taxon>Hypocreomycetidae</taxon>
        <taxon>Hypocreales</taxon>
        <taxon>Nectriaceae</taxon>
        <taxon>Fusarium</taxon>
        <taxon>Fusarium solani species complex</taxon>
    </lineage>
</organism>
<feature type="region of interest" description="Disordered" evidence="1">
    <location>
        <begin position="1"/>
        <end position="34"/>
    </location>
</feature>